<evidence type="ECO:0000313" key="1">
    <source>
        <dbReference type="EMBL" id="KAK3702430.1"/>
    </source>
</evidence>
<keyword evidence="2" id="KW-1185">Reference proteome</keyword>
<proteinExistence type="predicted"/>
<organism evidence="1 2">
    <name type="scientific">Vermiconidia calcicola</name>
    <dbReference type="NCBI Taxonomy" id="1690605"/>
    <lineage>
        <taxon>Eukaryota</taxon>
        <taxon>Fungi</taxon>
        <taxon>Dikarya</taxon>
        <taxon>Ascomycota</taxon>
        <taxon>Pezizomycotina</taxon>
        <taxon>Dothideomycetes</taxon>
        <taxon>Dothideomycetidae</taxon>
        <taxon>Mycosphaerellales</taxon>
        <taxon>Extremaceae</taxon>
        <taxon>Vermiconidia</taxon>
    </lineage>
</organism>
<sequence>MAPIQLSDQSPSGRAAALKLLMQARIACTNCVGDIDTIDGIPNDWAAENTKLMDVALDLHLHCEAAIKECHAIIAALDLFVRESEFTVDVQLVPMECRQELALEEVCAMSEIVATVERVYPQLAVELATTEMDKRCKRVAAKLKDFKVKMTQLKEMVSQPELALTPPGQTYG</sequence>
<name>A0ACC3MTR1_9PEZI</name>
<dbReference type="EMBL" id="JAUTXU010000161">
    <property type="protein sequence ID" value="KAK3702430.1"/>
    <property type="molecule type" value="Genomic_DNA"/>
</dbReference>
<accession>A0ACC3MTR1</accession>
<comment type="caution">
    <text evidence="1">The sequence shown here is derived from an EMBL/GenBank/DDBJ whole genome shotgun (WGS) entry which is preliminary data.</text>
</comment>
<evidence type="ECO:0000313" key="2">
    <source>
        <dbReference type="Proteomes" id="UP001281147"/>
    </source>
</evidence>
<dbReference type="Proteomes" id="UP001281147">
    <property type="component" value="Unassembled WGS sequence"/>
</dbReference>
<gene>
    <name evidence="1" type="ORF">LTR37_014896</name>
</gene>
<protein>
    <submittedName>
        <fullName evidence="1">Uncharacterized protein</fullName>
    </submittedName>
</protein>
<reference evidence="1" key="1">
    <citation type="submission" date="2023-07" db="EMBL/GenBank/DDBJ databases">
        <title>Black Yeasts Isolated from many extreme environments.</title>
        <authorList>
            <person name="Coleine C."/>
            <person name="Stajich J.E."/>
            <person name="Selbmann L."/>
        </authorList>
    </citation>
    <scope>NUCLEOTIDE SEQUENCE</scope>
    <source>
        <strain evidence="1">CCFEE 5714</strain>
    </source>
</reference>